<dbReference type="EMBL" id="CAJNOK010007572">
    <property type="protein sequence ID" value="CAF1038242.1"/>
    <property type="molecule type" value="Genomic_DNA"/>
</dbReference>
<dbReference type="EMBL" id="CAJNOQ010004324">
    <property type="protein sequence ID" value="CAF1054267.1"/>
    <property type="molecule type" value="Genomic_DNA"/>
</dbReference>
<dbReference type="EMBL" id="CAJOBA010007583">
    <property type="protein sequence ID" value="CAF3806410.1"/>
    <property type="molecule type" value="Genomic_DNA"/>
</dbReference>
<evidence type="ECO:0000313" key="6">
    <source>
        <dbReference type="Proteomes" id="UP000663829"/>
    </source>
</evidence>
<dbReference type="Proteomes" id="UP000677228">
    <property type="component" value="Unassembled WGS sequence"/>
</dbReference>
<feature type="compositionally biased region" description="Basic and acidic residues" evidence="1">
    <location>
        <begin position="23"/>
        <end position="59"/>
    </location>
</feature>
<feature type="region of interest" description="Disordered" evidence="1">
    <location>
        <begin position="1"/>
        <end position="67"/>
    </location>
</feature>
<name>A0A814KR84_9BILA</name>
<proteinExistence type="predicted"/>
<gene>
    <name evidence="3" type="ORF">GPM918_LOCUS16446</name>
    <name evidence="2" type="ORF">OVA965_LOCUS16345</name>
    <name evidence="5" type="ORF">SRO942_LOCUS16446</name>
    <name evidence="4" type="ORF">TMI583_LOCUS16354</name>
</gene>
<evidence type="ECO:0000313" key="5">
    <source>
        <dbReference type="EMBL" id="CAF3823465.1"/>
    </source>
</evidence>
<evidence type="ECO:0000256" key="1">
    <source>
        <dbReference type="SAM" id="MobiDB-lite"/>
    </source>
</evidence>
<protein>
    <submittedName>
        <fullName evidence="3">Uncharacterized protein</fullName>
    </submittedName>
</protein>
<evidence type="ECO:0000313" key="4">
    <source>
        <dbReference type="EMBL" id="CAF3806410.1"/>
    </source>
</evidence>
<accession>A0A814KR84</accession>
<reference evidence="3" key="1">
    <citation type="submission" date="2021-02" db="EMBL/GenBank/DDBJ databases">
        <authorList>
            <person name="Nowell W R."/>
        </authorList>
    </citation>
    <scope>NUCLEOTIDE SEQUENCE</scope>
</reference>
<evidence type="ECO:0000313" key="3">
    <source>
        <dbReference type="EMBL" id="CAF1054267.1"/>
    </source>
</evidence>
<evidence type="ECO:0000313" key="2">
    <source>
        <dbReference type="EMBL" id="CAF1038242.1"/>
    </source>
</evidence>
<dbReference type="Proteomes" id="UP000682733">
    <property type="component" value="Unassembled WGS sequence"/>
</dbReference>
<dbReference type="Proteomes" id="UP000663829">
    <property type="component" value="Unassembled WGS sequence"/>
</dbReference>
<comment type="caution">
    <text evidence="3">The sequence shown here is derived from an EMBL/GenBank/DDBJ whole genome shotgun (WGS) entry which is preliminary data.</text>
</comment>
<keyword evidence="6" id="KW-1185">Reference proteome</keyword>
<dbReference type="EMBL" id="CAJOBC010004324">
    <property type="protein sequence ID" value="CAF3823465.1"/>
    <property type="molecule type" value="Genomic_DNA"/>
</dbReference>
<organism evidence="3 6">
    <name type="scientific">Didymodactylos carnosus</name>
    <dbReference type="NCBI Taxonomy" id="1234261"/>
    <lineage>
        <taxon>Eukaryota</taxon>
        <taxon>Metazoa</taxon>
        <taxon>Spiralia</taxon>
        <taxon>Gnathifera</taxon>
        <taxon>Rotifera</taxon>
        <taxon>Eurotatoria</taxon>
        <taxon>Bdelloidea</taxon>
        <taxon>Philodinida</taxon>
        <taxon>Philodinidae</taxon>
        <taxon>Didymodactylos</taxon>
    </lineage>
</organism>
<sequence length="67" mass="7608">MDSNYDQQQGSSGGGVFGAVERGIGDVEGKFRGMEEKHEEHEAEKYEGREAKDAYKEQQDYSQGRQY</sequence>
<dbReference type="Proteomes" id="UP000681722">
    <property type="component" value="Unassembled WGS sequence"/>
</dbReference>
<dbReference type="AlphaFoldDB" id="A0A814KR84"/>